<keyword evidence="1" id="KW-0479">Metal-binding</keyword>
<evidence type="ECO:0000256" key="2">
    <source>
        <dbReference type="ARBA" id="ARBA00022603"/>
    </source>
</evidence>
<dbReference type="EMBL" id="CYHE01000003">
    <property type="protein sequence ID" value="CUA95076.1"/>
    <property type="molecule type" value="Genomic_DNA"/>
</dbReference>
<keyword evidence="1" id="KW-0408">Iron</keyword>
<dbReference type="PROSITE" id="PS51687">
    <property type="entry name" value="SAM_MT_RNA_M5U"/>
    <property type="match status" value="1"/>
</dbReference>
<keyword evidence="9" id="KW-1185">Reference proteome</keyword>
<protein>
    <submittedName>
        <fullName evidence="8">23S rRNA m(5)U-1939 methyltransferase</fullName>
    </submittedName>
</protein>
<keyword evidence="2 6" id="KW-0489">Methyltransferase</keyword>
<dbReference type="GO" id="GO:0051536">
    <property type="term" value="F:iron-sulfur cluster binding"/>
    <property type="evidence" value="ECO:0007669"/>
    <property type="project" value="UniProtKB-KW"/>
</dbReference>
<dbReference type="PANTHER" id="PTHR11061">
    <property type="entry name" value="RNA M5U METHYLTRANSFERASE"/>
    <property type="match status" value="1"/>
</dbReference>
<dbReference type="InterPro" id="IPR012340">
    <property type="entry name" value="NA-bd_OB-fold"/>
</dbReference>
<dbReference type="GO" id="GO:0070041">
    <property type="term" value="F:rRNA (uridine-C5-)-methyltransferase activity"/>
    <property type="evidence" value="ECO:0007669"/>
    <property type="project" value="TreeGrafter"/>
</dbReference>
<keyword evidence="3 6" id="KW-0808">Transferase</keyword>
<dbReference type="PROSITE" id="PS01230">
    <property type="entry name" value="TRMA_1"/>
    <property type="match status" value="1"/>
</dbReference>
<dbReference type="Proteomes" id="UP000183900">
    <property type="component" value="Unassembled WGS sequence"/>
</dbReference>
<evidence type="ECO:0000256" key="5">
    <source>
        <dbReference type="ARBA" id="ARBA00023014"/>
    </source>
</evidence>
<dbReference type="Gene3D" id="3.40.50.150">
    <property type="entry name" value="Vaccinia Virus protein VP39"/>
    <property type="match status" value="1"/>
</dbReference>
<evidence type="ECO:0000256" key="6">
    <source>
        <dbReference type="PROSITE-ProRule" id="PRU01024"/>
    </source>
</evidence>
<dbReference type="GO" id="GO:0070475">
    <property type="term" value="P:rRNA base methylation"/>
    <property type="evidence" value="ECO:0007669"/>
    <property type="project" value="TreeGrafter"/>
</dbReference>
<feature type="binding site" evidence="6">
    <location>
        <position position="315"/>
    </location>
    <ligand>
        <name>S-adenosyl-L-methionine</name>
        <dbReference type="ChEBI" id="CHEBI:59789"/>
    </ligand>
</feature>
<dbReference type="InterPro" id="IPR029063">
    <property type="entry name" value="SAM-dependent_MTases_sf"/>
</dbReference>
<evidence type="ECO:0000256" key="3">
    <source>
        <dbReference type="ARBA" id="ARBA00022679"/>
    </source>
</evidence>
<sequence>MHKPRNSALAVEGGAGYRTAMTDATIDITITALGHLGDGLAYGPRGPLFVPGGLPGDVLRVKAQGDRATILEILTRSPARVEPTCRHFEACGGCSLQHMTEPEYLAFKRDQVVRALADRGIEVPVDDVIPSAPGSRRRAVLTAVRAGHKLLLGYHERASNRLVDITECPVLDPKIVAAVPGLKRLAELLMPRKGELRLTVLATQAGLDVALANVAPGFEKKLVQLSGLTADLGLARLSVDGEIILEARAPALPMGKVAAIPAPGGFTQATAEAEAHLVTLVLAALGKSKKAADLFAGIGTFTFRMAETMSVHAVEGEAAAVAALDRASRQPAGLRQITFERRDLFRRPLMAAELAGFDAVTFDPPRTGAQAQAGQLALSKVKRIAAVSCNPATLARDLRILTDGGFKVTRVTPVDQFLYSPHVEVVAALERA</sequence>
<gene>
    <name evidence="8" type="ORF">Ga0061067_103420</name>
</gene>
<proteinExistence type="inferred from homology"/>
<dbReference type="InterPro" id="IPR030390">
    <property type="entry name" value="MeTrfase_TrmA_AS"/>
</dbReference>
<feature type="active site" description="Nucleophile" evidence="6">
    <location>
        <position position="389"/>
    </location>
</feature>
<dbReference type="PANTHER" id="PTHR11061:SF49">
    <property type="entry name" value="23S RRNA (URACIL(1939)-C(5))-METHYLTRANSFERASE RLMD"/>
    <property type="match status" value="1"/>
</dbReference>
<name>A0A0K6HW83_9HYPH</name>
<comment type="similarity">
    <text evidence="6">Belongs to the class I-like SAM-binding methyltransferase superfamily. RNA M5U methyltransferase family.</text>
</comment>
<dbReference type="SUPFAM" id="SSF53335">
    <property type="entry name" value="S-adenosyl-L-methionine-dependent methyltransferases"/>
    <property type="match status" value="1"/>
</dbReference>
<reference evidence="9" key="1">
    <citation type="submission" date="2015-08" db="EMBL/GenBank/DDBJ databases">
        <authorList>
            <person name="Varghese N."/>
        </authorList>
    </citation>
    <scope>NUCLEOTIDE SEQUENCE [LARGE SCALE GENOMIC DNA]</scope>
    <source>
        <strain evidence="9">DSM 23407</strain>
    </source>
</reference>
<evidence type="ECO:0000256" key="7">
    <source>
        <dbReference type="PROSITE-ProRule" id="PRU10015"/>
    </source>
</evidence>
<dbReference type="Gene3D" id="2.40.50.140">
    <property type="entry name" value="Nucleic acid-binding proteins"/>
    <property type="match status" value="1"/>
</dbReference>
<dbReference type="InterPro" id="IPR010280">
    <property type="entry name" value="U5_MeTrfase_fam"/>
</dbReference>
<accession>A0A0K6HW83</accession>
<evidence type="ECO:0000256" key="4">
    <source>
        <dbReference type="ARBA" id="ARBA00022691"/>
    </source>
</evidence>
<evidence type="ECO:0000313" key="8">
    <source>
        <dbReference type="EMBL" id="CUA95076.1"/>
    </source>
</evidence>
<dbReference type="SUPFAM" id="SSF50249">
    <property type="entry name" value="Nucleic acid-binding proteins"/>
    <property type="match status" value="1"/>
</dbReference>
<keyword evidence="4 6" id="KW-0949">S-adenosyl-L-methionine</keyword>
<feature type="binding site" evidence="6">
    <location>
        <position position="268"/>
    </location>
    <ligand>
        <name>S-adenosyl-L-methionine</name>
        <dbReference type="ChEBI" id="CHEBI:59789"/>
    </ligand>
</feature>
<evidence type="ECO:0000313" key="9">
    <source>
        <dbReference type="Proteomes" id="UP000183900"/>
    </source>
</evidence>
<dbReference type="Pfam" id="PF05958">
    <property type="entry name" value="tRNA_U5-meth_tr"/>
    <property type="match status" value="1"/>
</dbReference>
<evidence type="ECO:0000256" key="1">
    <source>
        <dbReference type="ARBA" id="ARBA00022485"/>
    </source>
</evidence>
<keyword evidence="5" id="KW-0411">Iron-sulfur</keyword>
<feature type="binding site" evidence="6">
    <location>
        <position position="295"/>
    </location>
    <ligand>
        <name>S-adenosyl-L-methionine</name>
        <dbReference type="ChEBI" id="CHEBI:59789"/>
    </ligand>
</feature>
<keyword evidence="1" id="KW-0004">4Fe-4S</keyword>
<dbReference type="AlphaFoldDB" id="A0A0K6HW83"/>
<dbReference type="Gene3D" id="2.40.50.1070">
    <property type="match status" value="1"/>
</dbReference>
<feature type="active site" evidence="7">
    <location>
        <position position="389"/>
    </location>
</feature>
<feature type="binding site" evidence="6">
    <location>
        <position position="363"/>
    </location>
    <ligand>
        <name>S-adenosyl-L-methionine</name>
        <dbReference type="ChEBI" id="CHEBI:59789"/>
    </ligand>
</feature>
<organism evidence="8 9">
    <name type="scientific">Pannonibacter indicus</name>
    <dbReference type="NCBI Taxonomy" id="466044"/>
    <lineage>
        <taxon>Bacteria</taxon>
        <taxon>Pseudomonadati</taxon>
        <taxon>Pseudomonadota</taxon>
        <taxon>Alphaproteobacteria</taxon>
        <taxon>Hyphomicrobiales</taxon>
        <taxon>Stappiaceae</taxon>
        <taxon>Pannonibacter</taxon>
    </lineage>
</organism>